<protein>
    <recommendedName>
        <fullName evidence="3">TIGR04338 family metallohydrolase</fullName>
    </recommendedName>
</protein>
<sequence>MSASAVYGAEDQWSAVLDRGGPVNFHGSHLNVPLQKRFADIASVQRYVDTVLTSDSVRQRYPNAGPVRVRERRGQGKAHYEPSTATVAIPMVNRAFGRESTVLHELAHHLSVSEGLPATRSGTRWHGAEFRHAMLFLVDAVLGAEAALLLRAGYHASGIRGA</sequence>
<dbReference type="RefSeq" id="WP_048420555.1">
    <property type="nucleotide sequence ID" value="NZ_JYNX01000061.1"/>
</dbReference>
<dbReference type="PATRIC" id="fig|1800.3.peg.4688"/>
<comment type="caution">
    <text evidence="1">The sequence shown here is derived from an EMBL/GenBank/DDBJ whole genome shotgun (WGS) entry which is preliminary data.</text>
</comment>
<dbReference type="InterPro" id="IPR027595">
    <property type="entry name" value="CHP04338"/>
</dbReference>
<evidence type="ECO:0008006" key="3">
    <source>
        <dbReference type="Google" id="ProtNLM"/>
    </source>
</evidence>
<dbReference type="NCBIfam" id="TIGR04338">
    <property type="entry name" value="HEXXH_Rv0185"/>
    <property type="match status" value="1"/>
</dbReference>
<dbReference type="OrthoDB" id="4380275at2"/>
<proteinExistence type="predicted"/>
<dbReference type="AlphaFoldDB" id="A0A0J6VTZ8"/>
<evidence type="ECO:0000313" key="2">
    <source>
        <dbReference type="Proteomes" id="UP000036176"/>
    </source>
</evidence>
<reference evidence="1 2" key="1">
    <citation type="journal article" date="2015" name="Genome Biol. Evol.">
        <title>Characterization of Three Mycobacterium spp. with Potential Use in Bioremediation by Genome Sequencing and Comparative Genomics.</title>
        <authorList>
            <person name="Das S."/>
            <person name="Pettersson B.M."/>
            <person name="Behra P.R."/>
            <person name="Ramesh M."/>
            <person name="Dasgupta S."/>
            <person name="Bhattacharya A."/>
            <person name="Kirsebom L.A."/>
        </authorList>
    </citation>
    <scope>NUCLEOTIDE SEQUENCE [LARGE SCALE GENOMIC DNA]</scope>
    <source>
        <strain evidence="1 2">DSM 44219</strain>
    </source>
</reference>
<gene>
    <name evidence="1" type="ORF">MCHUDSM44219_04663</name>
</gene>
<keyword evidence="2" id="KW-1185">Reference proteome</keyword>
<organism evidence="1 2">
    <name type="scientific">Mycolicibacterium chubuense</name>
    <name type="common">Mycobacterium chubuense</name>
    <dbReference type="NCBI Taxonomy" id="1800"/>
    <lineage>
        <taxon>Bacteria</taxon>
        <taxon>Bacillati</taxon>
        <taxon>Actinomycetota</taxon>
        <taxon>Actinomycetes</taxon>
        <taxon>Mycobacteriales</taxon>
        <taxon>Mycobacteriaceae</taxon>
        <taxon>Mycolicibacterium</taxon>
    </lineage>
</organism>
<dbReference type="Proteomes" id="UP000036176">
    <property type="component" value="Unassembled WGS sequence"/>
</dbReference>
<name>A0A0J6VTZ8_MYCCU</name>
<accession>A0A0J6VTZ8</accession>
<evidence type="ECO:0000313" key="1">
    <source>
        <dbReference type="EMBL" id="KMO72947.1"/>
    </source>
</evidence>
<dbReference type="EMBL" id="JYNX01000061">
    <property type="protein sequence ID" value="KMO72947.1"/>
    <property type="molecule type" value="Genomic_DNA"/>
</dbReference>